<comment type="catalytic activity">
    <reaction evidence="6">
        <text>(2R,3S)-3-isopropylmalate = (2S)-2-isopropylmalate</text>
        <dbReference type="Rhea" id="RHEA:32287"/>
        <dbReference type="ChEBI" id="CHEBI:1178"/>
        <dbReference type="ChEBI" id="CHEBI:35121"/>
        <dbReference type="EC" id="4.2.1.33"/>
    </reaction>
</comment>
<name>A0A101EP90_9THEM</name>
<feature type="binding site" evidence="6">
    <location>
        <position position="363"/>
    </location>
    <ligand>
        <name>[4Fe-4S] cluster</name>
        <dbReference type="ChEBI" id="CHEBI:49883"/>
    </ligand>
</feature>
<dbReference type="GO" id="GO:0051539">
    <property type="term" value="F:4 iron, 4 sulfur cluster binding"/>
    <property type="evidence" value="ECO:0007669"/>
    <property type="project" value="UniProtKB-KW"/>
</dbReference>
<dbReference type="Pfam" id="PF00330">
    <property type="entry name" value="Aconitase"/>
    <property type="match status" value="1"/>
</dbReference>
<organism evidence="8 9">
    <name type="scientific">Thermotoga petrophila</name>
    <dbReference type="NCBI Taxonomy" id="93929"/>
    <lineage>
        <taxon>Bacteria</taxon>
        <taxon>Thermotogati</taxon>
        <taxon>Thermotogota</taxon>
        <taxon>Thermotogae</taxon>
        <taxon>Thermotogales</taxon>
        <taxon>Thermotogaceae</taxon>
        <taxon>Thermotoga</taxon>
    </lineage>
</organism>
<dbReference type="HAMAP" id="MF_01027">
    <property type="entry name" value="LeuC_type2"/>
    <property type="match status" value="1"/>
</dbReference>
<dbReference type="PATRIC" id="fig|93930.3.peg.550"/>
<comment type="cofactor">
    <cofactor evidence="6">
        <name>[4Fe-4S] cluster</name>
        <dbReference type="ChEBI" id="CHEBI:49883"/>
    </cofactor>
    <text evidence="6">Binds 1 [4Fe-4S] cluster per subunit.</text>
</comment>
<comment type="function">
    <text evidence="6">Catalyzes the isomerization between 2-isopropylmalate and 3-isopropylmalate, via the formation of 2-isopropylmaleate.</text>
</comment>
<keyword evidence="1 6" id="KW-0004">4Fe-4S</keyword>
<dbReference type="AlphaFoldDB" id="A0A101EP90"/>
<dbReference type="NCBIfam" id="TIGR01343">
    <property type="entry name" value="hacA_fam"/>
    <property type="match status" value="1"/>
</dbReference>
<dbReference type="InterPro" id="IPR033941">
    <property type="entry name" value="IPMI_cat"/>
</dbReference>
<evidence type="ECO:0000256" key="5">
    <source>
        <dbReference type="ARBA" id="ARBA00023239"/>
    </source>
</evidence>
<keyword evidence="6" id="KW-0432">Leucine biosynthesis</keyword>
<dbReference type="EMBL" id="LGFG01000172">
    <property type="protein sequence ID" value="KUK22398.1"/>
    <property type="molecule type" value="Genomic_DNA"/>
</dbReference>
<dbReference type="NCBIfam" id="NF001614">
    <property type="entry name" value="PRK00402.1"/>
    <property type="match status" value="1"/>
</dbReference>
<dbReference type="Proteomes" id="UP000058636">
    <property type="component" value="Unassembled WGS sequence"/>
</dbReference>
<protein>
    <recommendedName>
        <fullName evidence="6">3-isopropylmalate dehydratase large subunit</fullName>
        <ecNumber evidence="6">4.2.1.33</ecNumber>
    </recommendedName>
    <alternativeName>
        <fullName evidence="6">Alpha-IPM isomerase</fullName>
        <shortName evidence="6">IPMI</shortName>
    </alternativeName>
    <alternativeName>
        <fullName evidence="6">Isopropylmalate isomerase</fullName>
    </alternativeName>
</protein>
<evidence type="ECO:0000256" key="6">
    <source>
        <dbReference type="HAMAP-Rule" id="MF_01027"/>
    </source>
</evidence>
<dbReference type="EC" id="4.2.1.33" evidence="6"/>
<feature type="binding site" evidence="6">
    <location>
        <position position="300"/>
    </location>
    <ligand>
        <name>[4Fe-4S] cluster</name>
        <dbReference type="ChEBI" id="CHEBI:49883"/>
    </ligand>
</feature>
<sequence length="420" mass="45723">MRMGKTLAEKIFSEHTGRDVKAGEIVLARVDIAMAQDGTGPLMINEFRELGFKEVKVPKAFLFIDHASPSPRKELSNSQKMMREFGKEMGVKVFDAGDGISHQILAEKYVKPGDLVAGADSHTCTAGGLGAFGTGMGSTDVAIIFGLGQNWFKVPESIKVVVNGKLQDGVYAKDIILEIARILGSDGATYKALEFHGSCIENMNVEDRLTISNMAVEVGAKAGLMPSDEKTREFLKKMGREEDFRELKADPDAVYETEIEIDATTLEPLVSLPHYVDNVRKVSEVEKEKIKIDQVFIGTCTNGRLQDLEIALKILEKHGKHPDVRLIVGPASRKVYMDALEKGIIKKFVELGAAVIPPGCGPCVGIHMGVLGDGERVLSTQNRNFKGRMGNPNAEIYLASPATAAATAVTGYITDPRRFI</sequence>
<dbReference type="InterPro" id="IPR011826">
    <property type="entry name" value="HAcnase/IPMdehydase_lsu_prok"/>
</dbReference>
<evidence type="ECO:0000256" key="2">
    <source>
        <dbReference type="ARBA" id="ARBA00022723"/>
    </source>
</evidence>
<dbReference type="GO" id="GO:0003861">
    <property type="term" value="F:3-isopropylmalate dehydratase activity"/>
    <property type="evidence" value="ECO:0007669"/>
    <property type="project" value="UniProtKB-UniRule"/>
</dbReference>
<accession>A0A101EP90</accession>
<feature type="domain" description="Aconitase/3-isopropylmalate dehydratase large subunit alpha/beta/alpha" evidence="7">
    <location>
        <begin position="9"/>
        <end position="411"/>
    </location>
</feature>
<keyword evidence="6" id="KW-0100">Branched-chain amino acid biosynthesis</keyword>
<dbReference type="InterPro" id="IPR006251">
    <property type="entry name" value="Homoacnase/IPMdehydase_lsu"/>
</dbReference>
<dbReference type="InterPro" id="IPR015931">
    <property type="entry name" value="Acnase/IPM_dHydase_lsu_aba_1/3"/>
</dbReference>
<evidence type="ECO:0000259" key="7">
    <source>
        <dbReference type="Pfam" id="PF00330"/>
    </source>
</evidence>
<dbReference type="NCBIfam" id="TIGR02086">
    <property type="entry name" value="IPMI_arch"/>
    <property type="match status" value="1"/>
</dbReference>
<gene>
    <name evidence="6" type="primary">leuC</name>
    <name evidence="8" type="ORF">XD57_1504</name>
</gene>
<dbReference type="GO" id="GO:0009098">
    <property type="term" value="P:L-leucine biosynthetic process"/>
    <property type="evidence" value="ECO:0007669"/>
    <property type="project" value="UniProtKB-UniRule"/>
</dbReference>
<keyword evidence="5 6" id="KW-0456">Lyase</keyword>
<comment type="pathway">
    <text evidence="6">Amino-acid biosynthesis; L-leucine biosynthesis; L-leucine from 3-methyl-2-oxobutanoate: step 2/4.</text>
</comment>
<feature type="binding site" evidence="6">
    <location>
        <position position="360"/>
    </location>
    <ligand>
        <name>[4Fe-4S] cluster</name>
        <dbReference type="ChEBI" id="CHEBI:49883"/>
    </ligand>
</feature>
<dbReference type="CDD" id="cd01583">
    <property type="entry name" value="IPMI"/>
    <property type="match status" value="1"/>
</dbReference>
<dbReference type="InterPro" id="IPR018136">
    <property type="entry name" value="Aconitase_4Fe-4S_BS"/>
</dbReference>
<keyword evidence="2 6" id="KW-0479">Metal-binding</keyword>
<comment type="similarity">
    <text evidence="6">Belongs to the aconitase/IPM isomerase family. LeuC type 2 subfamily.</text>
</comment>
<evidence type="ECO:0000256" key="4">
    <source>
        <dbReference type="ARBA" id="ARBA00023014"/>
    </source>
</evidence>
<evidence type="ECO:0000313" key="9">
    <source>
        <dbReference type="Proteomes" id="UP000058636"/>
    </source>
</evidence>
<keyword evidence="6" id="KW-0028">Amino-acid biosynthesis</keyword>
<comment type="subunit">
    <text evidence="6">Heterodimer of LeuC and LeuD.</text>
</comment>
<keyword evidence="3 6" id="KW-0408">Iron</keyword>
<dbReference type="InterPro" id="IPR050067">
    <property type="entry name" value="IPM_dehydratase_rel_enz"/>
</dbReference>
<dbReference type="PANTHER" id="PTHR43822:SF2">
    <property type="entry name" value="HOMOACONITASE, MITOCHONDRIAL"/>
    <property type="match status" value="1"/>
</dbReference>
<dbReference type="InterPro" id="IPR001030">
    <property type="entry name" value="Acoase/IPM_deHydtase_lsu_aba"/>
</dbReference>
<evidence type="ECO:0000313" key="8">
    <source>
        <dbReference type="EMBL" id="KUK22398.1"/>
    </source>
</evidence>
<comment type="caution">
    <text evidence="8">The sequence shown here is derived from an EMBL/GenBank/DDBJ whole genome shotgun (WGS) entry which is preliminary data.</text>
</comment>
<dbReference type="GO" id="GO:0046872">
    <property type="term" value="F:metal ion binding"/>
    <property type="evidence" value="ECO:0007669"/>
    <property type="project" value="UniProtKB-KW"/>
</dbReference>
<reference evidence="8 9" key="1">
    <citation type="journal article" date="2015" name="MBio">
        <title>Genome-Resolved Metagenomic Analysis Reveals Roles for Candidate Phyla and Other Microbial Community Members in Biogeochemical Transformations in Oil Reservoirs.</title>
        <authorList>
            <person name="Hu P."/>
            <person name="Tom L."/>
            <person name="Singh A."/>
            <person name="Thomas B.C."/>
            <person name="Baker B.J."/>
            <person name="Piceno Y.M."/>
            <person name="Andersen G.L."/>
            <person name="Banfield J.F."/>
        </authorList>
    </citation>
    <scope>NUCLEOTIDE SEQUENCE [LARGE SCALE GENOMIC DNA]</scope>
    <source>
        <strain evidence="8">46_26</strain>
    </source>
</reference>
<evidence type="ECO:0000256" key="3">
    <source>
        <dbReference type="ARBA" id="ARBA00023004"/>
    </source>
</evidence>
<dbReference type="PROSITE" id="PS01244">
    <property type="entry name" value="ACONITASE_2"/>
    <property type="match status" value="1"/>
</dbReference>
<dbReference type="UniPathway" id="UPA00048">
    <property type="reaction ID" value="UER00071"/>
</dbReference>
<dbReference type="PANTHER" id="PTHR43822">
    <property type="entry name" value="HOMOACONITASE, MITOCHONDRIAL-RELATED"/>
    <property type="match status" value="1"/>
</dbReference>
<evidence type="ECO:0000256" key="1">
    <source>
        <dbReference type="ARBA" id="ARBA00022485"/>
    </source>
</evidence>
<dbReference type="SUPFAM" id="SSF53732">
    <property type="entry name" value="Aconitase iron-sulfur domain"/>
    <property type="match status" value="1"/>
</dbReference>
<dbReference type="PROSITE" id="PS00450">
    <property type="entry name" value="ACONITASE_1"/>
    <property type="match status" value="1"/>
</dbReference>
<dbReference type="Gene3D" id="3.30.499.10">
    <property type="entry name" value="Aconitase, domain 3"/>
    <property type="match status" value="2"/>
</dbReference>
<dbReference type="InterPro" id="IPR036008">
    <property type="entry name" value="Aconitase_4Fe-4S_dom"/>
</dbReference>
<proteinExistence type="inferred from homology"/>
<dbReference type="PRINTS" id="PR00415">
    <property type="entry name" value="ACONITASE"/>
</dbReference>
<keyword evidence="4 6" id="KW-0411">Iron-sulfur</keyword>